<evidence type="ECO:0000256" key="2">
    <source>
        <dbReference type="ARBA" id="ARBA00010100"/>
    </source>
</evidence>
<feature type="transmembrane region" description="Helical" evidence="8">
    <location>
        <begin position="435"/>
        <end position="454"/>
    </location>
</feature>
<sequence length="619" mass="64479">MHIPAAQYEQVLDPIGDSLVLSAILAALPLLLLFVMLGVFRLKAYQAGIISLVLSILLALFGWGMPLDQTLSATALGAFYAIFPILWILINALWIYNLTVATPWFDVLGRTIRSISDDLRILSILIAFCFGALLESLAGFGAPVAIAAAMLMAAGMKPLKSAIVALLANTAPVAFGAMAAPIIALNGVTGIPLHELSSMTGRQTPFIALVVPLILVFLVDGKRGVRQTWPVALVAGFVFGLAQFVASNFFVVELTDVVAAVATVIAVLLMLRVWQPKELIGMSGESMHDDAGAALGAAASERSGERAAEEGGTDTLTRTGGDSGTVPANRTGGRHAASGEGTASRGEGEGEAGKQEETGAGGGDGERDNKRPPARSVWLSVAPYLIIIVVFSLAQIPPIKAWLTQVGGVTFHWPGLDVVNSSGDPVGAQNLRFDHLKATGTLLLISGILTMLLYRIAPAKGVRIYGETLKTLRWTIVTVCSVLALSFVMNLSGQTTTLGVALASAGGFFALLSPLLGWIGVALTGSDTSSNSLFGQLQVAAAEETGLSPTLMAAANSSAGVLGKMLSLQNLAIAAAAVGLNGVEGTLLRKLIGWSLGLLVLMTLLIWLQSTPVLGWMVP</sequence>
<feature type="transmembrane region" description="Helical" evidence="8">
    <location>
        <begin position="257"/>
        <end position="274"/>
    </location>
</feature>
<keyword evidence="5 8" id="KW-0812">Transmembrane</keyword>
<comment type="similarity">
    <text evidence="2 8">Belongs to the lactate permease family.</text>
</comment>
<feature type="transmembrane region" description="Helical" evidence="8">
    <location>
        <begin position="377"/>
        <end position="396"/>
    </location>
</feature>
<dbReference type="InterPro" id="IPR003804">
    <property type="entry name" value="Lactate_perm"/>
</dbReference>
<evidence type="ECO:0000313" key="10">
    <source>
        <dbReference type="EMBL" id="GAA1907834.1"/>
    </source>
</evidence>
<feature type="transmembrane region" description="Helical" evidence="8">
    <location>
        <begin position="591"/>
        <end position="610"/>
    </location>
</feature>
<comment type="subcellular location">
    <subcellularLocation>
        <location evidence="1 8">Cell membrane</location>
        <topology evidence="1 8">Multi-pass membrane protein</topology>
    </subcellularLocation>
</comment>
<evidence type="ECO:0000256" key="6">
    <source>
        <dbReference type="ARBA" id="ARBA00022989"/>
    </source>
</evidence>
<feature type="transmembrane region" description="Helical" evidence="8">
    <location>
        <begin position="20"/>
        <end position="40"/>
    </location>
</feature>
<evidence type="ECO:0000313" key="11">
    <source>
        <dbReference type="Proteomes" id="UP001500784"/>
    </source>
</evidence>
<feature type="transmembrane region" description="Helical" evidence="8">
    <location>
        <begin position="231"/>
        <end position="251"/>
    </location>
</feature>
<feature type="transmembrane region" description="Helical" evidence="8">
    <location>
        <begin position="163"/>
        <end position="183"/>
    </location>
</feature>
<feature type="transmembrane region" description="Helical" evidence="8">
    <location>
        <begin position="140"/>
        <end position="156"/>
    </location>
</feature>
<dbReference type="PANTHER" id="PTHR30003:SF0">
    <property type="entry name" value="GLYCOLATE PERMEASE GLCA-RELATED"/>
    <property type="match status" value="1"/>
</dbReference>
<organism evidence="10 11">
    <name type="scientific">Arthrobacter gandavensis</name>
    <dbReference type="NCBI Taxonomy" id="169960"/>
    <lineage>
        <taxon>Bacteria</taxon>
        <taxon>Bacillati</taxon>
        <taxon>Actinomycetota</taxon>
        <taxon>Actinomycetes</taxon>
        <taxon>Micrococcales</taxon>
        <taxon>Micrococcaceae</taxon>
        <taxon>Arthrobacter</taxon>
    </lineage>
</organism>
<feature type="region of interest" description="Disordered" evidence="9">
    <location>
        <begin position="294"/>
        <end position="372"/>
    </location>
</feature>
<keyword evidence="6 8" id="KW-1133">Transmembrane helix</keyword>
<accession>A0ABN2NZ76</accession>
<proteinExistence type="inferred from homology"/>
<keyword evidence="4 8" id="KW-1003">Cell membrane</keyword>
<feature type="transmembrane region" description="Helical" evidence="8">
    <location>
        <begin position="498"/>
        <end position="523"/>
    </location>
</feature>
<feature type="compositionally biased region" description="Basic and acidic residues" evidence="9">
    <location>
        <begin position="346"/>
        <end position="357"/>
    </location>
</feature>
<evidence type="ECO:0000256" key="9">
    <source>
        <dbReference type="SAM" id="MobiDB-lite"/>
    </source>
</evidence>
<dbReference type="PANTHER" id="PTHR30003">
    <property type="entry name" value="L-LACTATE PERMEASE"/>
    <property type="match status" value="1"/>
</dbReference>
<evidence type="ECO:0000256" key="7">
    <source>
        <dbReference type="ARBA" id="ARBA00023136"/>
    </source>
</evidence>
<keyword evidence="11" id="KW-1185">Reference proteome</keyword>
<dbReference type="RefSeq" id="WP_246167207.1">
    <property type="nucleotide sequence ID" value="NZ_BAAALV010000002.1"/>
</dbReference>
<feature type="transmembrane region" description="Helical" evidence="8">
    <location>
        <begin position="474"/>
        <end position="492"/>
    </location>
</feature>
<dbReference type="Pfam" id="PF02652">
    <property type="entry name" value="Lactate_perm"/>
    <property type="match status" value="2"/>
</dbReference>
<evidence type="ECO:0000256" key="3">
    <source>
        <dbReference type="ARBA" id="ARBA00022448"/>
    </source>
</evidence>
<dbReference type="Proteomes" id="UP001500784">
    <property type="component" value="Unassembled WGS sequence"/>
</dbReference>
<gene>
    <name evidence="10" type="ORF">GCM10009688_09840</name>
</gene>
<name>A0ABN2NZ76_9MICC</name>
<reference evidence="10 11" key="1">
    <citation type="journal article" date="2019" name="Int. J. Syst. Evol. Microbiol.">
        <title>The Global Catalogue of Microorganisms (GCM) 10K type strain sequencing project: providing services to taxonomists for standard genome sequencing and annotation.</title>
        <authorList>
            <consortium name="The Broad Institute Genomics Platform"/>
            <consortium name="The Broad Institute Genome Sequencing Center for Infectious Disease"/>
            <person name="Wu L."/>
            <person name="Ma J."/>
        </authorList>
    </citation>
    <scope>NUCLEOTIDE SEQUENCE [LARGE SCALE GENOMIC DNA]</scope>
    <source>
        <strain evidence="10 11">JCM 13316</strain>
    </source>
</reference>
<feature type="transmembrane region" description="Helical" evidence="8">
    <location>
        <begin position="203"/>
        <end position="219"/>
    </location>
</feature>
<protein>
    <recommendedName>
        <fullName evidence="8">L-lactate permease</fullName>
    </recommendedName>
</protein>
<feature type="transmembrane region" description="Helical" evidence="8">
    <location>
        <begin position="77"/>
        <end position="96"/>
    </location>
</feature>
<keyword evidence="7 8" id="KW-0472">Membrane</keyword>
<evidence type="ECO:0000256" key="8">
    <source>
        <dbReference type="RuleBase" id="RU365092"/>
    </source>
</evidence>
<evidence type="ECO:0000256" key="4">
    <source>
        <dbReference type="ARBA" id="ARBA00022475"/>
    </source>
</evidence>
<comment type="function">
    <text evidence="8">Uptake of L-lactate across the membrane. Can also transport D-lactate and glycolate.</text>
</comment>
<comment type="caution">
    <text evidence="10">The sequence shown here is derived from an EMBL/GenBank/DDBJ whole genome shotgun (WGS) entry which is preliminary data.</text>
</comment>
<feature type="transmembrane region" description="Helical" evidence="8">
    <location>
        <begin position="117"/>
        <end position="134"/>
    </location>
</feature>
<feature type="transmembrane region" description="Helical" evidence="8">
    <location>
        <begin position="47"/>
        <end position="65"/>
    </location>
</feature>
<evidence type="ECO:0000256" key="5">
    <source>
        <dbReference type="ARBA" id="ARBA00022692"/>
    </source>
</evidence>
<dbReference type="EMBL" id="BAAALV010000002">
    <property type="protein sequence ID" value="GAA1907834.1"/>
    <property type="molecule type" value="Genomic_DNA"/>
</dbReference>
<evidence type="ECO:0000256" key="1">
    <source>
        <dbReference type="ARBA" id="ARBA00004651"/>
    </source>
</evidence>
<keyword evidence="3 8" id="KW-0813">Transport</keyword>